<name>A0A0J6FHA7_COCPO</name>
<proteinExistence type="predicted"/>
<reference evidence="3" key="2">
    <citation type="journal article" date="2009" name="Genome Res.">
        <title>Comparative genomic analyses of the human fungal pathogens Coccidioides and their relatives.</title>
        <authorList>
            <person name="Sharpton T.J."/>
            <person name="Stajich J.E."/>
            <person name="Rounsley S.D."/>
            <person name="Gardner M.J."/>
            <person name="Wortman J.R."/>
            <person name="Jordar V.S."/>
            <person name="Maiti R."/>
            <person name="Kodira C.D."/>
            <person name="Neafsey D.E."/>
            <person name="Zeng Q."/>
            <person name="Hung C.-Y."/>
            <person name="McMahan C."/>
            <person name="Muszewska A."/>
            <person name="Grynberg M."/>
            <person name="Mandel M.A."/>
            <person name="Kellner E.M."/>
            <person name="Barker B.M."/>
            <person name="Galgiani J.N."/>
            <person name="Orbach M.J."/>
            <person name="Kirkland T.N."/>
            <person name="Cole G.T."/>
            <person name="Henn M.R."/>
            <person name="Birren B.W."/>
            <person name="Taylor J.W."/>
        </authorList>
    </citation>
    <scope>NUCLEOTIDE SEQUENCE [LARGE SCALE GENOMIC DNA]</scope>
    <source>
        <strain evidence="3">RMSCC 3488</strain>
    </source>
</reference>
<gene>
    <name evidence="2" type="ORF">CPAG_05059</name>
</gene>
<evidence type="ECO:0000313" key="3">
    <source>
        <dbReference type="Proteomes" id="UP000054567"/>
    </source>
</evidence>
<sequence length="467" mass="53011">MKRLKISPHQYIKKLSASMYKLWLDWLKATHKHCIKSDKTIWVYWRRLKMFYEVKHKGNAIDDATTKDCINYTWAMIDRWEEKNSAGLLLSYISGSRLVSLFETKARAKPSAEGELWLLDEDNEEISVVTNAAGRSSAGERGTLSEPLKAKLASEYQGGRAKVESWMAQSDSDRSHPLKGKKHTYDSLEEAEISTSEGDMETDTAYQMLRMMSVLDSDGTHENSFNPRNLSGDDESVVTDDGYHAGDKKKDTCLWRHIPFHIVCVEAPGQSNTLLAKVTLIHTKGRHLSLCTTLNQYSISLGILFGYCTSEWIPLKGTTWARNLNHIGIIIGLICPLEQYVFQQTFINKINNKVLVLVWDQVADHDSNAVKYYLDNVVHADIEVITMELPPREAVQVMAYSLGLDADLVIWVMGYSSVAAAAGTPLYQEKMKIQTQLNSAKVYLWNHYCGKSRKQHFHHADTECFNC</sequence>
<protein>
    <submittedName>
        <fullName evidence="2">Uncharacterized protein</fullName>
    </submittedName>
</protein>
<dbReference type="VEuPathDB" id="FungiDB:CPAG_05059"/>
<dbReference type="AlphaFoldDB" id="A0A0J6FHA7"/>
<organism evidence="2 3">
    <name type="scientific">Coccidioides posadasii RMSCC 3488</name>
    <dbReference type="NCBI Taxonomy" id="454284"/>
    <lineage>
        <taxon>Eukaryota</taxon>
        <taxon>Fungi</taxon>
        <taxon>Dikarya</taxon>
        <taxon>Ascomycota</taxon>
        <taxon>Pezizomycotina</taxon>
        <taxon>Eurotiomycetes</taxon>
        <taxon>Eurotiomycetidae</taxon>
        <taxon>Onygenales</taxon>
        <taxon>Onygenaceae</taxon>
        <taxon>Coccidioides</taxon>
    </lineage>
</organism>
<feature type="region of interest" description="Disordered" evidence="1">
    <location>
        <begin position="165"/>
        <end position="185"/>
    </location>
</feature>
<evidence type="ECO:0000313" key="2">
    <source>
        <dbReference type="EMBL" id="KMM68735.1"/>
    </source>
</evidence>
<reference evidence="2 3" key="1">
    <citation type="submission" date="2007-06" db="EMBL/GenBank/DDBJ databases">
        <title>The Genome Sequence of Coccidioides posadasii RMSCC_3488.</title>
        <authorList>
            <consortium name="Coccidioides Genome Resources Consortium"/>
            <consortium name="The Broad Institute Genome Sequencing Platform"/>
            <person name="Henn M.R."/>
            <person name="Sykes S."/>
            <person name="Young S."/>
            <person name="Jaffe D."/>
            <person name="Berlin A."/>
            <person name="Alvarez P."/>
            <person name="Butler J."/>
            <person name="Gnerre S."/>
            <person name="Grabherr M."/>
            <person name="Mauceli E."/>
            <person name="Brockman W."/>
            <person name="Kodira C."/>
            <person name="Alvarado L."/>
            <person name="Zeng Q."/>
            <person name="Crawford M."/>
            <person name="Antoine C."/>
            <person name="Devon K."/>
            <person name="Galgiani J."/>
            <person name="Orsborn K."/>
            <person name="Lewis M.L."/>
            <person name="Nusbaum C."/>
            <person name="Galagan J."/>
            <person name="Birren B."/>
        </authorList>
    </citation>
    <scope>NUCLEOTIDE SEQUENCE [LARGE SCALE GENOMIC DNA]</scope>
    <source>
        <strain evidence="2 3">RMSCC 3488</strain>
    </source>
</reference>
<dbReference type="EMBL" id="DS268111">
    <property type="protein sequence ID" value="KMM68735.1"/>
    <property type="molecule type" value="Genomic_DNA"/>
</dbReference>
<evidence type="ECO:0000256" key="1">
    <source>
        <dbReference type="SAM" id="MobiDB-lite"/>
    </source>
</evidence>
<reference evidence="3" key="3">
    <citation type="journal article" date="2010" name="Genome Res.">
        <title>Population genomic sequencing of Coccidioides fungi reveals recent hybridization and transposon control.</title>
        <authorList>
            <person name="Neafsey D.E."/>
            <person name="Barker B.M."/>
            <person name="Sharpton T.J."/>
            <person name="Stajich J.E."/>
            <person name="Park D.J."/>
            <person name="Whiston E."/>
            <person name="Hung C.-Y."/>
            <person name="McMahan C."/>
            <person name="White J."/>
            <person name="Sykes S."/>
            <person name="Heiman D."/>
            <person name="Young S."/>
            <person name="Zeng Q."/>
            <person name="Abouelleil A."/>
            <person name="Aftuck L."/>
            <person name="Bessette D."/>
            <person name="Brown A."/>
            <person name="FitzGerald M."/>
            <person name="Lui A."/>
            <person name="Macdonald J.P."/>
            <person name="Priest M."/>
            <person name="Orbach M.J."/>
            <person name="Galgiani J.N."/>
            <person name="Kirkland T.N."/>
            <person name="Cole G.T."/>
            <person name="Birren B.W."/>
            <person name="Henn M.R."/>
            <person name="Taylor J.W."/>
            <person name="Rounsley S.D."/>
        </authorList>
    </citation>
    <scope>NUCLEOTIDE SEQUENCE [LARGE SCALE GENOMIC DNA]</scope>
    <source>
        <strain evidence="3">RMSCC 3488</strain>
    </source>
</reference>
<dbReference type="OrthoDB" id="4485682at2759"/>
<dbReference type="Proteomes" id="UP000054567">
    <property type="component" value="Unassembled WGS sequence"/>
</dbReference>
<accession>A0A0J6FHA7</accession>